<dbReference type="PROSITE" id="PS00122">
    <property type="entry name" value="CARBOXYLESTERASE_B_1"/>
    <property type="match status" value="1"/>
</dbReference>
<comment type="caution">
    <text evidence="8">The sequence shown here is derived from an EMBL/GenBank/DDBJ whole genome shotgun (WGS) entry which is preliminary data.</text>
</comment>
<sequence length="513" mass="56309">MLNMSATLVETRFGLVEGIREGGISIWKGIPYAAPPLHSLRFRPPQEPGAWAGVREAKEFGPAALQGESPSMKFLGDSPLHKSEDCLYLNIWSPGADRKKRPVLVWIHGGSFMYGSGSSHLYNGKSFAEQGDVVVVTLNYRLGVFGFLHLSDIGGEAYQGSGNCGLLDQVAALTWVRENIEAFGGDPHNVTIFGESAGAVSVGNLLAMPTARGLFHKAILQSGTARCKVTMEAAVKMTEQLLAQLQIERQNLSELAALPAEKIIEASGIFPRRAFGPVGDGVVIPEHPEKALYAGLAKDIPVLMGTNAHENKLFTYFDPAWKDMDESEIKAFLERTFGSSWATGSHSAAQADALNQALNRAFNQALSRALNQAGYEDAMTHYVFTYPAIYFSEGQAKHGAPVWMYRFDYASKALGGEAKAFHGLEIPFVWNTLLAQETEELTGKEPCRFQLAGLMHRAWIAFARHGDPNTPGLPDWPPYDEENRATMLFNTHNEVVNDPDGPKRLSWEHVFKN</sequence>
<dbReference type="InterPro" id="IPR002018">
    <property type="entry name" value="CarbesteraseB"/>
</dbReference>
<feature type="domain" description="Carboxylesterase type B" evidence="7">
    <location>
        <begin position="6"/>
        <end position="494"/>
    </location>
</feature>
<dbReference type="PRINTS" id="PR00878">
    <property type="entry name" value="CHOLNESTRASE"/>
</dbReference>
<dbReference type="InterPro" id="IPR019826">
    <property type="entry name" value="Carboxylesterase_B_AS"/>
</dbReference>
<dbReference type="InterPro" id="IPR002168">
    <property type="entry name" value="Lipase_GDXG_HIS_AS"/>
</dbReference>
<evidence type="ECO:0000256" key="4">
    <source>
        <dbReference type="PIRSR" id="PIRSR600997-1"/>
    </source>
</evidence>
<keyword evidence="6" id="KW-0175">Coiled coil</keyword>
<comment type="similarity">
    <text evidence="2">Belongs to the 'GDXG' lipolytic enzyme family.</text>
</comment>
<dbReference type="PANTHER" id="PTHR11559">
    <property type="entry name" value="CARBOXYLESTERASE"/>
    <property type="match status" value="1"/>
</dbReference>
<keyword evidence="3 5" id="KW-0378">Hydrolase</keyword>
<dbReference type="PROSITE" id="PS00941">
    <property type="entry name" value="CARBOXYLESTERASE_B_2"/>
    <property type="match status" value="1"/>
</dbReference>
<accession>G9XH74</accession>
<dbReference type="Pfam" id="PF00135">
    <property type="entry name" value="COesterase"/>
    <property type="match status" value="1"/>
</dbReference>
<proteinExistence type="inferred from homology"/>
<evidence type="ECO:0000256" key="3">
    <source>
        <dbReference type="ARBA" id="ARBA00022801"/>
    </source>
</evidence>
<feature type="coiled-coil region" evidence="6">
    <location>
        <begin position="228"/>
        <end position="255"/>
    </location>
</feature>
<feature type="active site" description="Charge relay system" evidence="4">
    <location>
        <position position="310"/>
    </location>
</feature>
<gene>
    <name evidence="8" type="ORF">HMPREF0322_00297</name>
</gene>
<dbReference type="InterPro" id="IPR050309">
    <property type="entry name" value="Type-B_Carboxylest/Lipase"/>
</dbReference>
<dbReference type="Proteomes" id="UP000004416">
    <property type="component" value="Unassembled WGS sequence"/>
</dbReference>
<dbReference type="HOGENOM" id="CLU_006586_16_4_9"/>
<dbReference type="GO" id="GO:0004104">
    <property type="term" value="F:cholinesterase activity"/>
    <property type="evidence" value="ECO:0007669"/>
    <property type="project" value="InterPro"/>
</dbReference>
<dbReference type="PROSITE" id="PS01173">
    <property type="entry name" value="LIPASE_GDXG_HIS"/>
    <property type="match status" value="1"/>
</dbReference>
<name>G9XH74_DESHA</name>
<dbReference type="InterPro" id="IPR000997">
    <property type="entry name" value="Cholinesterase"/>
</dbReference>
<dbReference type="EMBL" id="AFZX01000008">
    <property type="protein sequence ID" value="EHL09022.1"/>
    <property type="molecule type" value="Genomic_DNA"/>
</dbReference>
<dbReference type="Gene3D" id="3.40.50.1820">
    <property type="entry name" value="alpha/beta hydrolase"/>
    <property type="match status" value="1"/>
</dbReference>
<evidence type="ECO:0000256" key="5">
    <source>
        <dbReference type="RuleBase" id="RU361235"/>
    </source>
</evidence>
<dbReference type="EC" id="3.1.1.-" evidence="5"/>
<evidence type="ECO:0000259" key="7">
    <source>
        <dbReference type="Pfam" id="PF00135"/>
    </source>
</evidence>
<dbReference type="InterPro" id="IPR019819">
    <property type="entry name" value="Carboxylesterase_B_CS"/>
</dbReference>
<feature type="active site" description="Charge relay system" evidence="4">
    <location>
        <position position="422"/>
    </location>
</feature>
<evidence type="ECO:0000313" key="9">
    <source>
        <dbReference type="Proteomes" id="UP000004416"/>
    </source>
</evidence>
<feature type="active site" description="Acyl-ester intermediate" evidence="4">
    <location>
        <position position="196"/>
    </location>
</feature>
<dbReference type="PATRIC" id="fig|537010.4.peg.280"/>
<organism evidence="8 9">
    <name type="scientific">Desulfitobacterium hafniense DP7</name>
    <dbReference type="NCBI Taxonomy" id="537010"/>
    <lineage>
        <taxon>Bacteria</taxon>
        <taxon>Bacillati</taxon>
        <taxon>Bacillota</taxon>
        <taxon>Clostridia</taxon>
        <taxon>Eubacteriales</taxon>
        <taxon>Desulfitobacteriaceae</taxon>
        <taxon>Desulfitobacterium</taxon>
    </lineage>
</organism>
<evidence type="ECO:0000256" key="6">
    <source>
        <dbReference type="SAM" id="Coils"/>
    </source>
</evidence>
<protein>
    <recommendedName>
        <fullName evidence="5">Carboxylic ester hydrolase</fullName>
        <ecNumber evidence="5">3.1.1.-</ecNumber>
    </recommendedName>
</protein>
<evidence type="ECO:0000256" key="1">
    <source>
        <dbReference type="ARBA" id="ARBA00005964"/>
    </source>
</evidence>
<dbReference type="ESTHER" id="deshy-q24zw3">
    <property type="family name" value="Carb_B_Bacteria"/>
</dbReference>
<dbReference type="AlphaFoldDB" id="G9XH74"/>
<dbReference type="InterPro" id="IPR029058">
    <property type="entry name" value="AB_hydrolase_fold"/>
</dbReference>
<dbReference type="SUPFAM" id="SSF53474">
    <property type="entry name" value="alpha/beta-Hydrolases"/>
    <property type="match status" value="1"/>
</dbReference>
<reference evidence="8 9" key="1">
    <citation type="submission" date="2011-08" db="EMBL/GenBank/DDBJ databases">
        <authorList>
            <person name="Weinstock G."/>
            <person name="Sodergren E."/>
            <person name="Clifton S."/>
            <person name="Fulton L."/>
            <person name="Fulton B."/>
            <person name="Courtney L."/>
            <person name="Fronick C."/>
            <person name="Harrison M."/>
            <person name="Strong C."/>
            <person name="Farmer C."/>
            <person name="Delahaunty K."/>
            <person name="Markovic C."/>
            <person name="Hall O."/>
            <person name="Minx P."/>
            <person name="Tomlinson C."/>
            <person name="Mitreva M."/>
            <person name="Hou S."/>
            <person name="Chen J."/>
            <person name="Wollam A."/>
            <person name="Pepin K.H."/>
            <person name="Johnson M."/>
            <person name="Bhonagiri V."/>
            <person name="Zhang X."/>
            <person name="Suruliraj S."/>
            <person name="Warren W."/>
            <person name="Chinwalla A."/>
            <person name="Mardis E.R."/>
            <person name="Wilson R.K."/>
        </authorList>
    </citation>
    <scope>NUCLEOTIDE SEQUENCE [LARGE SCALE GENOMIC DNA]</scope>
    <source>
        <strain evidence="8 9">DP7</strain>
    </source>
</reference>
<evidence type="ECO:0000256" key="2">
    <source>
        <dbReference type="ARBA" id="ARBA00010515"/>
    </source>
</evidence>
<comment type="similarity">
    <text evidence="1 5">Belongs to the type-B carboxylesterase/lipase family.</text>
</comment>
<evidence type="ECO:0000313" key="8">
    <source>
        <dbReference type="EMBL" id="EHL09022.1"/>
    </source>
</evidence>